<evidence type="ECO:0000256" key="1">
    <source>
        <dbReference type="SAM" id="MobiDB-lite"/>
    </source>
</evidence>
<name>A0AAN6T3C9_9PEZI</name>
<dbReference type="InterPro" id="IPR036020">
    <property type="entry name" value="WW_dom_sf"/>
</dbReference>
<feature type="region of interest" description="Disordered" evidence="1">
    <location>
        <begin position="38"/>
        <end position="247"/>
    </location>
</feature>
<dbReference type="AlphaFoldDB" id="A0AAN6T3C9"/>
<dbReference type="PROSITE" id="PS01159">
    <property type="entry name" value="WW_DOMAIN_1"/>
    <property type="match status" value="1"/>
</dbReference>
<dbReference type="SUPFAM" id="SSF51045">
    <property type="entry name" value="WW domain"/>
    <property type="match status" value="1"/>
</dbReference>
<dbReference type="SMART" id="SM00456">
    <property type="entry name" value="WW"/>
    <property type="match status" value="1"/>
</dbReference>
<proteinExistence type="predicted"/>
<dbReference type="Pfam" id="PF00397">
    <property type="entry name" value="WW"/>
    <property type="match status" value="1"/>
</dbReference>
<feature type="compositionally biased region" description="Low complexity" evidence="1">
    <location>
        <begin position="208"/>
        <end position="222"/>
    </location>
</feature>
<accession>A0AAN6T3C9</accession>
<reference evidence="3" key="1">
    <citation type="journal article" date="2023" name="Mol. Phylogenet. Evol.">
        <title>Genome-scale phylogeny and comparative genomics of the fungal order Sordariales.</title>
        <authorList>
            <person name="Hensen N."/>
            <person name="Bonometti L."/>
            <person name="Westerberg I."/>
            <person name="Brannstrom I.O."/>
            <person name="Guillou S."/>
            <person name="Cros-Aarteil S."/>
            <person name="Calhoun S."/>
            <person name="Haridas S."/>
            <person name="Kuo A."/>
            <person name="Mondo S."/>
            <person name="Pangilinan J."/>
            <person name="Riley R."/>
            <person name="LaButti K."/>
            <person name="Andreopoulos B."/>
            <person name="Lipzen A."/>
            <person name="Chen C."/>
            <person name="Yan M."/>
            <person name="Daum C."/>
            <person name="Ng V."/>
            <person name="Clum A."/>
            <person name="Steindorff A."/>
            <person name="Ohm R.A."/>
            <person name="Martin F."/>
            <person name="Silar P."/>
            <person name="Natvig D.O."/>
            <person name="Lalanne C."/>
            <person name="Gautier V."/>
            <person name="Ament-Velasquez S.L."/>
            <person name="Kruys A."/>
            <person name="Hutchinson M.I."/>
            <person name="Powell A.J."/>
            <person name="Barry K."/>
            <person name="Miller A.N."/>
            <person name="Grigoriev I.V."/>
            <person name="Debuchy R."/>
            <person name="Gladieux P."/>
            <person name="Hiltunen Thoren M."/>
            <person name="Johannesson H."/>
        </authorList>
    </citation>
    <scope>NUCLEOTIDE SEQUENCE</scope>
    <source>
        <strain evidence="3">CBS 757.83</strain>
    </source>
</reference>
<keyword evidence="4" id="KW-1185">Reference proteome</keyword>
<sequence length="321" mass="33354">MADFESPSGPPPPKVPEGWAVRWNDQYKEWFYVNTFTKKSQWDKPTEPAVPPRDDHLAPSGPPPSYTPGDSTTPAPSDSKKINPFETTNPAQQQGAAASYHNPGAEDEDARLARQLQAEEDARARGSSPHPSQNAYPQSHPQGGSPFPGQLPPRPEDNNTHGGGSGSRGFLGKLFKKTGHSGGGSGGGGLGGLMSSHGGSHGVGGQHHGYPQQPSYYPQQQHQQHHYGGGGGFMPPQQGYYPPAQHHGGGYYPQQGYGGGAYGRKPGGGGMGMAGGAALGVGAGMLGGYMVADAINDSQEDAYQEGFEDGGGGDFDGGGDF</sequence>
<gene>
    <name evidence="3" type="ORF">N658DRAFT_495291</name>
</gene>
<dbReference type="CDD" id="cd00201">
    <property type="entry name" value="WW"/>
    <property type="match status" value="1"/>
</dbReference>
<protein>
    <recommendedName>
        <fullName evidence="2">WW domain-containing protein</fullName>
    </recommendedName>
</protein>
<feature type="compositionally biased region" description="Polar residues" evidence="1">
    <location>
        <begin position="85"/>
        <end position="96"/>
    </location>
</feature>
<feature type="compositionally biased region" description="Polar residues" evidence="1">
    <location>
        <begin position="129"/>
        <end position="142"/>
    </location>
</feature>
<feature type="domain" description="WW" evidence="2">
    <location>
        <begin position="13"/>
        <end position="47"/>
    </location>
</feature>
<evidence type="ECO:0000313" key="3">
    <source>
        <dbReference type="EMBL" id="KAK4102584.1"/>
    </source>
</evidence>
<dbReference type="Gene3D" id="2.20.70.10">
    <property type="match status" value="1"/>
</dbReference>
<evidence type="ECO:0000259" key="2">
    <source>
        <dbReference type="PROSITE" id="PS50020"/>
    </source>
</evidence>
<organism evidence="3 4">
    <name type="scientific">Parathielavia hyrcaniae</name>
    <dbReference type="NCBI Taxonomy" id="113614"/>
    <lineage>
        <taxon>Eukaryota</taxon>
        <taxon>Fungi</taxon>
        <taxon>Dikarya</taxon>
        <taxon>Ascomycota</taxon>
        <taxon>Pezizomycotina</taxon>
        <taxon>Sordariomycetes</taxon>
        <taxon>Sordariomycetidae</taxon>
        <taxon>Sordariales</taxon>
        <taxon>Chaetomiaceae</taxon>
        <taxon>Parathielavia</taxon>
    </lineage>
</organism>
<dbReference type="Proteomes" id="UP001305647">
    <property type="component" value="Unassembled WGS sequence"/>
</dbReference>
<feature type="compositionally biased region" description="Gly residues" evidence="1">
    <location>
        <begin position="180"/>
        <end position="192"/>
    </location>
</feature>
<comment type="caution">
    <text evidence="3">The sequence shown here is derived from an EMBL/GenBank/DDBJ whole genome shotgun (WGS) entry which is preliminary data.</text>
</comment>
<dbReference type="PROSITE" id="PS50020">
    <property type="entry name" value="WW_DOMAIN_2"/>
    <property type="match status" value="1"/>
</dbReference>
<dbReference type="EMBL" id="MU863631">
    <property type="protein sequence ID" value="KAK4102584.1"/>
    <property type="molecule type" value="Genomic_DNA"/>
</dbReference>
<feature type="compositionally biased region" description="Low complexity" evidence="1">
    <location>
        <begin position="234"/>
        <end position="243"/>
    </location>
</feature>
<dbReference type="InterPro" id="IPR001202">
    <property type="entry name" value="WW_dom"/>
</dbReference>
<reference evidence="3" key="2">
    <citation type="submission" date="2023-05" db="EMBL/GenBank/DDBJ databases">
        <authorList>
            <consortium name="Lawrence Berkeley National Laboratory"/>
            <person name="Steindorff A."/>
            <person name="Hensen N."/>
            <person name="Bonometti L."/>
            <person name="Westerberg I."/>
            <person name="Brannstrom I.O."/>
            <person name="Guillou S."/>
            <person name="Cros-Aarteil S."/>
            <person name="Calhoun S."/>
            <person name="Haridas S."/>
            <person name="Kuo A."/>
            <person name="Mondo S."/>
            <person name="Pangilinan J."/>
            <person name="Riley R."/>
            <person name="Labutti K."/>
            <person name="Andreopoulos B."/>
            <person name="Lipzen A."/>
            <person name="Chen C."/>
            <person name="Yanf M."/>
            <person name="Daum C."/>
            <person name="Ng V."/>
            <person name="Clum A."/>
            <person name="Ohm R."/>
            <person name="Martin F."/>
            <person name="Silar P."/>
            <person name="Natvig D."/>
            <person name="Lalanne C."/>
            <person name="Gautier V."/>
            <person name="Ament-Velasquez S.L."/>
            <person name="Kruys A."/>
            <person name="Hutchinson M.I."/>
            <person name="Powell A.J."/>
            <person name="Barry K."/>
            <person name="Miller A.N."/>
            <person name="Grigoriev I.V."/>
            <person name="Debuchy R."/>
            <person name="Gladieux P."/>
            <person name="Thoren M.H."/>
            <person name="Johannesson H."/>
        </authorList>
    </citation>
    <scope>NUCLEOTIDE SEQUENCE</scope>
    <source>
        <strain evidence="3">CBS 757.83</strain>
    </source>
</reference>
<evidence type="ECO:0000313" key="4">
    <source>
        <dbReference type="Proteomes" id="UP001305647"/>
    </source>
</evidence>
<feature type="compositionally biased region" description="Basic and acidic residues" evidence="1">
    <location>
        <begin position="40"/>
        <end position="57"/>
    </location>
</feature>